<name>A0AC60QPL3_IXOPE</name>
<dbReference type="EMBL" id="JABSTQ010006798">
    <property type="protein sequence ID" value="KAG0436682.1"/>
    <property type="molecule type" value="Genomic_DNA"/>
</dbReference>
<reference evidence="1 2" key="1">
    <citation type="journal article" date="2020" name="Cell">
        <title>Large-Scale Comparative Analyses of Tick Genomes Elucidate Their Genetic Diversity and Vector Capacities.</title>
        <authorList>
            <consortium name="Tick Genome and Microbiome Consortium (TIGMIC)"/>
            <person name="Jia N."/>
            <person name="Wang J."/>
            <person name="Shi W."/>
            <person name="Du L."/>
            <person name="Sun Y."/>
            <person name="Zhan W."/>
            <person name="Jiang J.F."/>
            <person name="Wang Q."/>
            <person name="Zhang B."/>
            <person name="Ji P."/>
            <person name="Bell-Sakyi L."/>
            <person name="Cui X.M."/>
            <person name="Yuan T.T."/>
            <person name="Jiang B.G."/>
            <person name="Yang W.F."/>
            <person name="Lam T.T."/>
            <person name="Chang Q.C."/>
            <person name="Ding S.J."/>
            <person name="Wang X.J."/>
            <person name="Zhu J.G."/>
            <person name="Ruan X.D."/>
            <person name="Zhao L."/>
            <person name="Wei J.T."/>
            <person name="Ye R.Z."/>
            <person name="Que T.C."/>
            <person name="Du C.H."/>
            <person name="Zhou Y.H."/>
            <person name="Cheng J.X."/>
            <person name="Dai P.F."/>
            <person name="Guo W.B."/>
            <person name="Han X.H."/>
            <person name="Huang E.J."/>
            <person name="Li L.F."/>
            <person name="Wei W."/>
            <person name="Gao Y.C."/>
            <person name="Liu J.Z."/>
            <person name="Shao H.Z."/>
            <person name="Wang X."/>
            <person name="Wang C.C."/>
            <person name="Yang T.C."/>
            <person name="Huo Q.B."/>
            <person name="Li W."/>
            <person name="Chen H.Y."/>
            <person name="Chen S.E."/>
            <person name="Zhou L.G."/>
            <person name="Ni X.B."/>
            <person name="Tian J.H."/>
            <person name="Sheng Y."/>
            <person name="Liu T."/>
            <person name="Pan Y.S."/>
            <person name="Xia L.Y."/>
            <person name="Li J."/>
            <person name="Zhao F."/>
            <person name="Cao W.C."/>
        </authorList>
    </citation>
    <scope>NUCLEOTIDE SEQUENCE [LARGE SCALE GENOMIC DNA]</scope>
    <source>
        <strain evidence="1">Iper-2018</strain>
    </source>
</reference>
<sequence length="549" mass="59457">MGKLLTRYKQTGPRCKNGAHYSRAEAPSPDGRLKWIHQKLMANSTGRFGVRREIDFSGACLFTWTIGIGTDVFHALFWISSPLQISIRIQKKVVPPISPDSTGSQPGQPSARTRDFLFRWASRLEIRDRGKGIPGVVNDGKASADPEGVVMFHWGFGGGGTPLGSRAPSQLASLLIVSLLRRSGSSFVFYRGMPATKASTRGSFGRRSRSRKRRGVTRGRPRKSANPLPPPSPSLSSRASSSTGSTSPHASESIASTSNAEDVPVSAECLLTTFERKLDLLKCNEDDAKMADAPTEEPLYGYRLINVSAVQGLIDALLCPKCHGGELSLQERGTGADLLFVVGCSSCGDIVAAPHSPPIGKSRQKELVMRLGVVGRDCRFSFTKLLNLFGGLNAPPPMHVKSYQKVAGKVHDAAMLAATQVMEEAARAVRKAQAMEGTSAESDLLGVCISYDGTWHKRGHTSQFGVGVAIELETGLVIDFAVQSKYCHGCQLGPKEGTEGFEEWADTHRKTFQKNYEGSSNAMEVQAAATIFSRSVERHKMQYVTIPVM</sequence>
<evidence type="ECO:0000313" key="1">
    <source>
        <dbReference type="EMBL" id="KAG0436682.1"/>
    </source>
</evidence>
<comment type="caution">
    <text evidence="1">The sequence shown here is derived from an EMBL/GenBank/DDBJ whole genome shotgun (WGS) entry which is preliminary data.</text>
</comment>
<evidence type="ECO:0000313" key="2">
    <source>
        <dbReference type="Proteomes" id="UP000805193"/>
    </source>
</evidence>
<accession>A0AC60QPL3</accession>
<dbReference type="Proteomes" id="UP000805193">
    <property type="component" value="Unassembled WGS sequence"/>
</dbReference>
<gene>
    <name evidence="1" type="ORF">HPB47_017816</name>
</gene>
<proteinExistence type="predicted"/>
<keyword evidence="2" id="KW-1185">Reference proteome</keyword>
<organism evidence="1 2">
    <name type="scientific">Ixodes persulcatus</name>
    <name type="common">Taiga tick</name>
    <dbReference type="NCBI Taxonomy" id="34615"/>
    <lineage>
        <taxon>Eukaryota</taxon>
        <taxon>Metazoa</taxon>
        <taxon>Ecdysozoa</taxon>
        <taxon>Arthropoda</taxon>
        <taxon>Chelicerata</taxon>
        <taxon>Arachnida</taxon>
        <taxon>Acari</taxon>
        <taxon>Parasitiformes</taxon>
        <taxon>Ixodida</taxon>
        <taxon>Ixodoidea</taxon>
        <taxon>Ixodidae</taxon>
        <taxon>Ixodinae</taxon>
        <taxon>Ixodes</taxon>
    </lineage>
</organism>
<protein>
    <submittedName>
        <fullName evidence="1">Uncharacterized protein</fullName>
    </submittedName>
</protein>